<dbReference type="Gene3D" id="3.40.50.720">
    <property type="entry name" value="NAD(P)-binding Rossmann-like Domain"/>
    <property type="match status" value="1"/>
</dbReference>
<dbReference type="SUPFAM" id="SSF51735">
    <property type="entry name" value="NAD(P)-binding Rossmann-fold domains"/>
    <property type="match status" value="1"/>
</dbReference>
<name>A0A164S5T9_9AGAM</name>
<dbReference type="Pfam" id="PF22917">
    <property type="entry name" value="PRISE"/>
    <property type="match status" value="1"/>
</dbReference>
<dbReference type="AlphaFoldDB" id="A0A164S5T9"/>
<gene>
    <name evidence="2" type="ORF">SISNIDRAFT_165538</name>
</gene>
<accession>A0A164S5T9</accession>
<protein>
    <recommendedName>
        <fullName evidence="1">PRISE-like Rossmann-fold domain-containing protein</fullName>
    </recommendedName>
</protein>
<dbReference type="EMBL" id="KV419416">
    <property type="protein sequence ID" value="KZS91180.1"/>
    <property type="molecule type" value="Genomic_DNA"/>
</dbReference>
<dbReference type="PANTHER" id="PTHR32487">
    <property type="entry name" value="3-OXO-DELTA(4,5)-STEROID 5-BETA-REDUCTASE"/>
    <property type="match status" value="1"/>
</dbReference>
<keyword evidence="3" id="KW-1185">Reference proteome</keyword>
<evidence type="ECO:0000259" key="1">
    <source>
        <dbReference type="Pfam" id="PF22917"/>
    </source>
</evidence>
<dbReference type="InterPro" id="IPR055222">
    <property type="entry name" value="PRISE-like_Rossmann-fold"/>
</dbReference>
<sequence length="390" mass="43642">MSSTGNHAIVFGASGISGWEACRQLLSYPTAITFSQVTGLTNRPLTREAALLPLDPRLGLFAGLDLQKPVHEVVKDLSKIPHIETVTHVFYYAYKHIEDPVEFNKVNTTMLETAIIALMKIGAPLKHVMLQTGAKGYGAEYYGQVEFPPIPLKESTPRLPEPYASQIFYYSQVDVLKRLSVGKSWTFSEVRPDNIIGFVPNFNSMNEAQVFGVYLSLYRAVHGEGAEVPFPATNAAYKIMTTEASTGTLAKFQIHVSLNDDKFENGEAFNVGDKAASFETKWPAMAAYFGLKGVPPKQDNPQDAMEKWVHDHVETWARLEGRYGLKAGAIEGTGWWFGNIVIWAFFDRPFDLTKMKRVGFEEDDDTVKGYYAAWDLYKKAKIIPDIDVDM</sequence>
<dbReference type="Proteomes" id="UP000076722">
    <property type="component" value="Unassembled WGS sequence"/>
</dbReference>
<dbReference type="OrthoDB" id="1731983at2759"/>
<organism evidence="2 3">
    <name type="scientific">Sistotremastrum niveocremeum HHB9708</name>
    <dbReference type="NCBI Taxonomy" id="1314777"/>
    <lineage>
        <taxon>Eukaryota</taxon>
        <taxon>Fungi</taxon>
        <taxon>Dikarya</taxon>
        <taxon>Basidiomycota</taxon>
        <taxon>Agaricomycotina</taxon>
        <taxon>Agaricomycetes</taxon>
        <taxon>Sistotremastrales</taxon>
        <taxon>Sistotremastraceae</taxon>
        <taxon>Sertulicium</taxon>
        <taxon>Sertulicium niveocremeum</taxon>
    </lineage>
</organism>
<evidence type="ECO:0000313" key="2">
    <source>
        <dbReference type="EMBL" id="KZS91180.1"/>
    </source>
</evidence>
<reference evidence="2 3" key="1">
    <citation type="journal article" date="2016" name="Mol. Biol. Evol.">
        <title>Comparative Genomics of Early-Diverging Mushroom-Forming Fungi Provides Insights into the Origins of Lignocellulose Decay Capabilities.</title>
        <authorList>
            <person name="Nagy L.G."/>
            <person name="Riley R."/>
            <person name="Tritt A."/>
            <person name="Adam C."/>
            <person name="Daum C."/>
            <person name="Floudas D."/>
            <person name="Sun H."/>
            <person name="Yadav J.S."/>
            <person name="Pangilinan J."/>
            <person name="Larsson K.H."/>
            <person name="Matsuura K."/>
            <person name="Barry K."/>
            <person name="Labutti K."/>
            <person name="Kuo R."/>
            <person name="Ohm R.A."/>
            <person name="Bhattacharya S.S."/>
            <person name="Shirouzu T."/>
            <person name="Yoshinaga Y."/>
            <person name="Martin F.M."/>
            <person name="Grigoriev I.V."/>
            <person name="Hibbett D.S."/>
        </authorList>
    </citation>
    <scope>NUCLEOTIDE SEQUENCE [LARGE SCALE GENOMIC DNA]</scope>
    <source>
        <strain evidence="2 3">HHB9708</strain>
    </source>
</reference>
<feature type="domain" description="PRISE-like Rossmann-fold" evidence="1">
    <location>
        <begin position="8"/>
        <end position="384"/>
    </location>
</feature>
<proteinExistence type="predicted"/>
<dbReference type="STRING" id="1314777.A0A164S5T9"/>
<dbReference type="CDD" id="cd08948">
    <property type="entry name" value="5beta-POR_like_SDR_a"/>
    <property type="match status" value="1"/>
</dbReference>
<dbReference type="InterPro" id="IPR036291">
    <property type="entry name" value="NAD(P)-bd_dom_sf"/>
</dbReference>
<evidence type="ECO:0000313" key="3">
    <source>
        <dbReference type="Proteomes" id="UP000076722"/>
    </source>
</evidence>
<dbReference type="PANTHER" id="PTHR32487:SF8">
    <property type="entry name" value="NAD-DEPENDENT EPIMERASE_DEHYDRATASE DOMAIN-CONTAINING PROTEIN"/>
    <property type="match status" value="1"/>
</dbReference>